<dbReference type="PROSITE" id="PS50828">
    <property type="entry name" value="SMR"/>
    <property type="match status" value="1"/>
</dbReference>
<evidence type="ECO:0000259" key="1">
    <source>
        <dbReference type="PROSITE" id="PS50828"/>
    </source>
</evidence>
<organism evidence="2">
    <name type="scientific">Wolbachia endosymbiont of Aleurodicus dispersus</name>
    <dbReference type="NCBI Taxonomy" id="1288877"/>
    <lineage>
        <taxon>Bacteria</taxon>
        <taxon>Pseudomonadati</taxon>
        <taxon>Pseudomonadota</taxon>
        <taxon>Alphaproteobacteria</taxon>
        <taxon>Rickettsiales</taxon>
        <taxon>Anaplasmataceae</taxon>
        <taxon>Wolbachieae</taxon>
        <taxon>Wolbachia</taxon>
    </lineage>
</organism>
<dbReference type="InterPro" id="IPR002625">
    <property type="entry name" value="Smr_dom"/>
</dbReference>
<dbReference type="PANTHER" id="PTHR35562:SF2">
    <property type="entry name" value="DNA ENDONUCLEASE SMRA-RELATED"/>
    <property type="match status" value="1"/>
</dbReference>
<feature type="domain" description="Smr" evidence="1">
    <location>
        <begin position="77"/>
        <end position="160"/>
    </location>
</feature>
<dbReference type="SMART" id="SM00463">
    <property type="entry name" value="SMR"/>
    <property type="match status" value="1"/>
</dbReference>
<accession>A0A3B0IWA8</accession>
<evidence type="ECO:0000313" key="2">
    <source>
        <dbReference type="EMBL" id="SPP33487.1"/>
    </source>
</evidence>
<name>A0A3B0IWA8_9RICK</name>
<dbReference type="Gene3D" id="3.30.1370.110">
    <property type="match status" value="1"/>
</dbReference>
<gene>
    <name evidence="2" type="ORF">WBAD_1140</name>
</gene>
<dbReference type="PANTHER" id="PTHR35562">
    <property type="entry name" value="DNA ENDONUCLEASE SMRA-RELATED"/>
    <property type="match status" value="1"/>
</dbReference>
<dbReference type="AlphaFoldDB" id="A0A3B0IWA8"/>
<proteinExistence type="predicted"/>
<dbReference type="SUPFAM" id="SSF160443">
    <property type="entry name" value="SMR domain-like"/>
    <property type="match status" value="1"/>
</dbReference>
<dbReference type="InterPro" id="IPR036063">
    <property type="entry name" value="Smr_dom_sf"/>
</dbReference>
<dbReference type="Pfam" id="PF01713">
    <property type="entry name" value="Smr"/>
    <property type="match status" value="1"/>
</dbReference>
<dbReference type="EMBL" id="OUNE01000206">
    <property type="protein sequence ID" value="SPP33487.1"/>
    <property type="molecule type" value="Genomic_DNA"/>
</dbReference>
<reference evidence="2" key="1">
    <citation type="submission" date="2018-04" db="EMBL/GenBank/DDBJ databases">
        <authorList>
            <person name="Go L.Y."/>
            <person name="Mitchell J.A."/>
        </authorList>
    </citation>
    <scope>NUCLEOTIDE SEQUENCE</scope>
    <source>
        <strain evidence="2">WBAD</strain>
    </source>
</reference>
<sequence length="164" mass="18857">MSDDELDWQKNVKPIECGKVTLKVDHKVNIIKSMIDKGASSLQENFLNTDNGDSSFCLDYNTKLKIDRGKYFISDKLDLHGYSIDNAYCKLIDFIIKNYQARNRCLLVITGHGNSTDKIDTIKNSLNKWLNDTKVRNMILYYQQAIKKHGGKGAFYVLLRRNKG</sequence>
<protein>
    <recommendedName>
        <fullName evidence="1">Smr domain-containing protein</fullName>
    </recommendedName>
</protein>